<dbReference type="InterPro" id="IPR047057">
    <property type="entry name" value="MerR_fam"/>
</dbReference>
<dbReference type="GO" id="GO:0003677">
    <property type="term" value="F:DNA binding"/>
    <property type="evidence" value="ECO:0007669"/>
    <property type="project" value="UniProtKB-KW"/>
</dbReference>
<dbReference type="Pfam" id="PF13411">
    <property type="entry name" value="MerR_1"/>
    <property type="match status" value="1"/>
</dbReference>
<sequence length="257" mass="28625">MGGRHEVGQRWSVGELARATGLTVRTLHHYDALGLVSPGERSARGHRRYTAADVRRLYRVRALRQLGLSLPEIAGVLDRTDGEPAALRRLLTAQLGEVRAQVARLARLESQLGELVAQLDAEDVPQPERFLTTLETMSMYERYFTEDQRDRLAERRDALGTEAVDAARAEAGTLIAEAIRHHRAGTPVTDPAVRELAGRWSALGALLGTDGPREQASARRFWDDHREEISQRMPWPAEDLVGAVEYLRRARLAVEAG</sequence>
<dbReference type="Proteomes" id="UP000285744">
    <property type="component" value="Unassembled WGS sequence"/>
</dbReference>
<dbReference type="GO" id="GO:0003700">
    <property type="term" value="F:DNA-binding transcription factor activity"/>
    <property type="evidence" value="ECO:0007669"/>
    <property type="project" value="InterPro"/>
</dbReference>
<dbReference type="SUPFAM" id="SSF46955">
    <property type="entry name" value="Putative DNA-binding domain"/>
    <property type="match status" value="1"/>
</dbReference>
<dbReference type="InterPro" id="IPR009061">
    <property type="entry name" value="DNA-bd_dom_put_sf"/>
</dbReference>
<dbReference type="PRINTS" id="PR00040">
    <property type="entry name" value="HTHMERR"/>
</dbReference>
<evidence type="ECO:0000313" key="4">
    <source>
        <dbReference type="Proteomes" id="UP000285744"/>
    </source>
</evidence>
<dbReference type="EMBL" id="RAQQ01000012">
    <property type="protein sequence ID" value="RKF25943.1"/>
    <property type="molecule type" value="Genomic_DNA"/>
</dbReference>
<organism evidence="3 4">
    <name type="scientific">Micromonospora globbae</name>
    <dbReference type="NCBI Taxonomy" id="1894969"/>
    <lineage>
        <taxon>Bacteria</taxon>
        <taxon>Bacillati</taxon>
        <taxon>Actinomycetota</taxon>
        <taxon>Actinomycetes</taxon>
        <taxon>Micromonosporales</taxon>
        <taxon>Micromonosporaceae</taxon>
        <taxon>Micromonospora</taxon>
    </lineage>
</organism>
<evidence type="ECO:0000259" key="2">
    <source>
        <dbReference type="PROSITE" id="PS50937"/>
    </source>
</evidence>
<dbReference type="PANTHER" id="PTHR30204">
    <property type="entry name" value="REDOX-CYCLING DRUG-SENSING TRANSCRIPTIONAL ACTIVATOR SOXR"/>
    <property type="match status" value="1"/>
</dbReference>
<gene>
    <name evidence="3" type="ORF">D7I43_17330</name>
</gene>
<dbReference type="CDD" id="cd01106">
    <property type="entry name" value="HTH_TipAL-Mta"/>
    <property type="match status" value="1"/>
</dbReference>
<dbReference type="PANTHER" id="PTHR30204:SF90">
    <property type="entry name" value="HTH-TYPE TRANSCRIPTIONAL ACTIVATOR MTA"/>
    <property type="match status" value="1"/>
</dbReference>
<dbReference type="RefSeq" id="WP_120329567.1">
    <property type="nucleotide sequence ID" value="NZ_RAQQ01000012.1"/>
</dbReference>
<dbReference type="PROSITE" id="PS50937">
    <property type="entry name" value="HTH_MERR_2"/>
    <property type="match status" value="1"/>
</dbReference>
<dbReference type="AlphaFoldDB" id="A0A420EZ16"/>
<dbReference type="PROSITE" id="PS00552">
    <property type="entry name" value="HTH_MERR_1"/>
    <property type="match status" value="1"/>
</dbReference>
<protein>
    <submittedName>
        <fullName evidence="3">MerR family transcriptional regulator</fullName>
    </submittedName>
</protein>
<evidence type="ECO:0000313" key="3">
    <source>
        <dbReference type="EMBL" id="RKF25943.1"/>
    </source>
</evidence>
<dbReference type="Gene3D" id="1.10.1660.10">
    <property type="match status" value="1"/>
</dbReference>
<evidence type="ECO:0000256" key="1">
    <source>
        <dbReference type="ARBA" id="ARBA00023125"/>
    </source>
</evidence>
<dbReference type="InterPro" id="IPR000551">
    <property type="entry name" value="MerR-type_HTH_dom"/>
</dbReference>
<proteinExistence type="predicted"/>
<dbReference type="SMART" id="SM00422">
    <property type="entry name" value="HTH_MERR"/>
    <property type="match status" value="1"/>
</dbReference>
<reference evidence="3 4" key="1">
    <citation type="journal article" date="2018" name="Int. J. Syst. Evol. Microbiol.">
        <title>Micromonospora globbae sp. nov., an endophytic actinomycete isolated from roots of Globba winitii C. H. Wright.</title>
        <authorList>
            <person name="Kuncharoen N."/>
            <person name="Pittayakhajonwut P."/>
            <person name="Tanasupawat S."/>
        </authorList>
    </citation>
    <scope>NUCLEOTIDE SEQUENCE [LARGE SCALE GENOMIC DNA]</scope>
    <source>
        <strain evidence="3 4">WPS1-2</strain>
    </source>
</reference>
<comment type="caution">
    <text evidence="3">The sequence shown here is derived from an EMBL/GenBank/DDBJ whole genome shotgun (WGS) entry which is preliminary data.</text>
</comment>
<accession>A0A420EZ16</accession>
<keyword evidence="1" id="KW-0238">DNA-binding</keyword>
<dbReference type="OrthoDB" id="9809391at2"/>
<feature type="domain" description="HTH merR-type" evidence="2">
    <location>
        <begin position="10"/>
        <end position="79"/>
    </location>
</feature>
<name>A0A420EZ16_9ACTN</name>